<feature type="transmembrane region" description="Helical" evidence="2">
    <location>
        <begin position="5"/>
        <end position="24"/>
    </location>
</feature>
<feature type="compositionally biased region" description="Basic and acidic residues" evidence="1">
    <location>
        <begin position="411"/>
        <end position="420"/>
    </location>
</feature>
<keyword evidence="2" id="KW-0472">Membrane</keyword>
<gene>
    <name evidence="3" type="ORF">J8273_3511</name>
</gene>
<evidence type="ECO:0000256" key="2">
    <source>
        <dbReference type="SAM" id="Phobius"/>
    </source>
</evidence>
<keyword evidence="4" id="KW-1185">Reference proteome</keyword>
<feature type="transmembrane region" description="Helical" evidence="2">
    <location>
        <begin position="195"/>
        <end position="215"/>
    </location>
</feature>
<feature type="compositionally biased region" description="Basic residues" evidence="1">
    <location>
        <begin position="370"/>
        <end position="386"/>
    </location>
</feature>
<reference evidence="3" key="1">
    <citation type="submission" date="2021-05" db="EMBL/GenBank/DDBJ databases">
        <title>A free-living protist that lacks canonical eukaryotic 1 DNA replication and segregation systems.</title>
        <authorList>
            <person name="Salas-Leiva D.E."/>
            <person name="Tromer E.C."/>
            <person name="Curtis B.A."/>
            <person name="Jerlstrom-Hultqvist J."/>
            <person name="Kolisko M."/>
            <person name="Yi Z."/>
            <person name="Salas-Leiva J.S."/>
            <person name="Gallot-Lavallee L."/>
            <person name="Kops G.J.P.L."/>
            <person name="Archibald J.M."/>
            <person name="Simpson A.G.B."/>
            <person name="Roger A.J."/>
        </authorList>
    </citation>
    <scope>NUCLEOTIDE SEQUENCE</scope>
    <source>
        <strain evidence="3">BICM</strain>
    </source>
</reference>
<protein>
    <submittedName>
        <fullName evidence="3">Uncharacterized protein</fullName>
    </submittedName>
</protein>
<feature type="transmembrane region" description="Helical" evidence="2">
    <location>
        <begin position="154"/>
        <end position="174"/>
    </location>
</feature>
<feature type="compositionally biased region" description="Basic and acidic residues" evidence="1">
    <location>
        <begin position="444"/>
        <end position="461"/>
    </location>
</feature>
<dbReference type="Proteomes" id="UP000717585">
    <property type="component" value="Unassembled WGS sequence"/>
</dbReference>
<accession>A0A8J6AWJ7</accession>
<comment type="caution">
    <text evidence="3">The sequence shown here is derived from an EMBL/GenBank/DDBJ whole genome shotgun (WGS) entry which is preliminary data.</text>
</comment>
<proteinExistence type="predicted"/>
<name>A0A8J6AWJ7_9EUKA</name>
<keyword evidence="2" id="KW-1133">Transmembrane helix</keyword>
<organism evidence="3 4">
    <name type="scientific">Carpediemonas membranifera</name>
    <dbReference type="NCBI Taxonomy" id="201153"/>
    <lineage>
        <taxon>Eukaryota</taxon>
        <taxon>Metamonada</taxon>
        <taxon>Carpediemonas-like organisms</taxon>
        <taxon>Carpediemonas</taxon>
    </lineage>
</organism>
<sequence length="488" mass="53368">MLKTALAISGLSWAYDTFLYIFGFERGSVLQLLTLVLHVALFPLSYFIFPQITILSGLIPFAFYYLPPLWRYRSSDTTQDVAHPTLDDISDAIGLKAQPRTFSMQEMVNARRNTTLSVIVAIHAAMMHLLTLVVASVVSLIVLTPWIASTIVRAVLFGIALVAAATCCAARLLLEPTLFRLRSPLSPTLRAAISWVHTSLQYPVMLLTVCFITSYPVDPGVLSLVSYFFLSSHATFALTSPALALASAAPLLVPWGYTAPLALVLRLVLPRVSRVVRSVVLHAYYTVEPVAGNSKPAWRYICLAYVLLTLPLQLLGHVVAGVLGLDMFPPQGHARPAAHVPRGRRQAACLGRVRPHAPGVDVCRALGVPRQHRRRGHHSHPRPRAPRPHDVRGPAGRLYGLLARPRPAVPPRHDRPRGRADTAAGAPALAPALPAAQPARARARRDQLPQQRDHAAGRTDGRQAAGAADRRRVPRRRRLVHVVLVVGL</sequence>
<keyword evidence="2" id="KW-0812">Transmembrane</keyword>
<feature type="transmembrane region" description="Helical" evidence="2">
    <location>
        <begin position="44"/>
        <end position="66"/>
    </location>
</feature>
<evidence type="ECO:0000256" key="1">
    <source>
        <dbReference type="SAM" id="MobiDB-lite"/>
    </source>
</evidence>
<feature type="transmembrane region" description="Helical" evidence="2">
    <location>
        <begin position="297"/>
        <end position="325"/>
    </location>
</feature>
<evidence type="ECO:0000313" key="4">
    <source>
        <dbReference type="Proteomes" id="UP000717585"/>
    </source>
</evidence>
<feature type="compositionally biased region" description="Low complexity" evidence="1">
    <location>
        <begin position="421"/>
        <end position="440"/>
    </location>
</feature>
<feature type="transmembrane region" description="Helical" evidence="2">
    <location>
        <begin position="115"/>
        <end position="148"/>
    </location>
</feature>
<feature type="region of interest" description="Disordered" evidence="1">
    <location>
        <begin position="367"/>
        <end position="472"/>
    </location>
</feature>
<dbReference type="AlphaFoldDB" id="A0A8J6AWJ7"/>
<evidence type="ECO:0000313" key="3">
    <source>
        <dbReference type="EMBL" id="KAG9393375.1"/>
    </source>
</evidence>
<dbReference type="EMBL" id="JAHDYR010000025">
    <property type="protein sequence ID" value="KAG9393375.1"/>
    <property type="molecule type" value="Genomic_DNA"/>
</dbReference>